<reference evidence="1 2" key="1">
    <citation type="submission" date="2024-02" db="EMBL/GenBank/DDBJ databases">
        <authorList>
            <person name="Chen Y."/>
            <person name="Shah S."/>
            <person name="Dougan E. K."/>
            <person name="Thang M."/>
            <person name="Chan C."/>
        </authorList>
    </citation>
    <scope>NUCLEOTIDE SEQUENCE [LARGE SCALE GENOMIC DNA]</scope>
</reference>
<dbReference type="Proteomes" id="UP001642484">
    <property type="component" value="Unassembled WGS sequence"/>
</dbReference>
<gene>
    <name evidence="1" type="ORF">CCMP2556_LOCUS48407</name>
</gene>
<protein>
    <submittedName>
        <fullName evidence="1">Uncharacterized protein</fullName>
    </submittedName>
</protein>
<organism evidence="1 2">
    <name type="scientific">Durusdinium trenchii</name>
    <dbReference type="NCBI Taxonomy" id="1381693"/>
    <lineage>
        <taxon>Eukaryota</taxon>
        <taxon>Sar</taxon>
        <taxon>Alveolata</taxon>
        <taxon>Dinophyceae</taxon>
        <taxon>Suessiales</taxon>
        <taxon>Symbiodiniaceae</taxon>
        <taxon>Durusdinium</taxon>
    </lineage>
</organism>
<name>A0ABP0RU33_9DINO</name>
<dbReference type="InterPro" id="IPR029063">
    <property type="entry name" value="SAM-dependent_MTases_sf"/>
</dbReference>
<dbReference type="SUPFAM" id="SSF53335">
    <property type="entry name" value="S-adenosyl-L-methionine-dependent methyltransferases"/>
    <property type="match status" value="1"/>
</dbReference>
<dbReference type="Pfam" id="PF13578">
    <property type="entry name" value="Methyltransf_24"/>
    <property type="match status" value="1"/>
</dbReference>
<evidence type="ECO:0000313" key="2">
    <source>
        <dbReference type="Proteomes" id="UP001642484"/>
    </source>
</evidence>
<dbReference type="EMBL" id="CAXAMN010026439">
    <property type="protein sequence ID" value="CAK9102940.1"/>
    <property type="molecule type" value="Genomic_DNA"/>
</dbReference>
<comment type="caution">
    <text evidence="1">The sequence shown here is derived from an EMBL/GenBank/DDBJ whole genome shotgun (WGS) entry which is preliminary data.</text>
</comment>
<dbReference type="PANTHER" id="PTHR37909">
    <property type="entry name" value="S-ADENOSYL-L-METHIONINE-DEPENDENT METHYLTRANSFERASES SUPERFAMILY PROTEIN"/>
    <property type="match status" value="1"/>
</dbReference>
<accession>A0ABP0RU33</accession>
<sequence length="662" mass="74279">MRYHEDLPLPEITPEKGIMMGAVNVIKLFAQNMIYGFGSGVWGDRVVFQTPAVLAVKKACGILKDSQNPAKALNPICNVDPRPPWGTSSPTPPGSALTFRVTYPTVEVEFIYPTFDGSAFPQLNVVRTTPPTVDLGVVEARAVKLVQLYAGDWCDLPEDLVEYLVPWKAAPPGKGIRPSAELVSCLQLVQQAFHEACEALRQQPALQQVLLGKRSMQSWEEALNEWDAQQSQILRGWAPTACEAHAFRLPGELLHGVSEHFSLLAKLGHLWTQRRWVYSFQSTWRMALKLLEFLQVLALDGFDIMSDLAYWLHRRSYREAQRARRNEQEIWTAVAKEPPVFRIAGTASGPLRHDVRAAAVVDVAARARRADAQPFRMVEVGVFQGNLSKHIWQRSAARPGAFELHLVDHWGAPYVPLATRKELEESLGTGSNMAGQSNNSALQRLWHHFGAKGARRFEVPHWLGEKRACGETTRAAASSADLFVHRSASIAPARCFLDGSLDLVYIDADHKWWSVLQDLTTWWPKIKPGGVMMGHDFHFNSLMERASLDGGDINDVPLAVGAFFRWPTTVSLHSGFVWSVQKPLDSQPNATEAQLQRQDLCDLLRRTAGLIWQFFREKKHAKGQTTSNQMGYSISRCPQGNFILIMNLRFVQTTIPQTRKEL</sequence>
<evidence type="ECO:0000313" key="1">
    <source>
        <dbReference type="EMBL" id="CAK9102940.1"/>
    </source>
</evidence>
<dbReference type="Gene3D" id="3.40.50.150">
    <property type="entry name" value="Vaccinia Virus protein VP39"/>
    <property type="match status" value="1"/>
</dbReference>
<proteinExistence type="predicted"/>
<dbReference type="PANTHER" id="PTHR37909:SF1">
    <property type="entry name" value="S-ADENOSYL-L-METHIONINE-DEPENDENT METHYLTRANSFERASES SUPERFAMILY PROTEIN"/>
    <property type="match status" value="1"/>
</dbReference>
<keyword evidence="2" id="KW-1185">Reference proteome</keyword>